<dbReference type="InterPro" id="IPR018162">
    <property type="entry name" value="Ala-tRNA-ligase_IIc_anticod-bd"/>
</dbReference>
<dbReference type="OrthoDB" id="9803884at2"/>
<accession>A0A1T4QKF1</accession>
<dbReference type="AlphaFoldDB" id="A0A1T4QKF1"/>
<keyword evidence="15" id="KW-0175">Coiled coil</keyword>
<evidence type="ECO:0000256" key="11">
    <source>
        <dbReference type="ARBA" id="ARBA00023146"/>
    </source>
</evidence>
<evidence type="ECO:0000256" key="2">
    <source>
        <dbReference type="ARBA" id="ARBA00008226"/>
    </source>
</evidence>
<dbReference type="Proteomes" id="UP000190395">
    <property type="component" value="Unassembled WGS sequence"/>
</dbReference>
<feature type="binding site" evidence="14">
    <location>
        <position position="462"/>
    </location>
    <ligand>
        <name>Zn(2+)</name>
        <dbReference type="ChEBI" id="CHEBI:29105"/>
    </ligand>
</feature>
<dbReference type="InterPro" id="IPR050058">
    <property type="entry name" value="Ala-tRNA_ligase"/>
</dbReference>
<dbReference type="PANTHER" id="PTHR11777:SF9">
    <property type="entry name" value="ALANINE--TRNA LIGASE, CYTOPLASMIC"/>
    <property type="match status" value="1"/>
</dbReference>
<comment type="subcellular location">
    <subcellularLocation>
        <location evidence="1 14">Cytoplasm</location>
    </subcellularLocation>
</comment>
<dbReference type="GO" id="GO:0008270">
    <property type="term" value="F:zinc ion binding"/>
    <property type="evidence" value="ECO:0007669"/>
    <property type="project" value="UniProtKB-UniRule"/>
</dbReference>
<evidence type="ECO:0000256" key="4">
    <source>
        <dbReference type="ARBA" id="ARBA00022598"/>
    </source>
</evidence>
<keyword evidence="11 14" id="KW-0030">Aminoacyl-tRNA synthetase</keyword>
<dbReference type="Gene3D" id="3.30.980.10">
    <property type="entry name" value="Threonyl-trna Synthetase, Chain A, domain 2"/>
    <property type="match status" value="1"/>
</dbReference>
<name>A0A1T4QKF1_9SPIR</name>
<dbReference type="FunFam" id="3.30.980.10:FF:000004">
    <property type="entry name" value="Alanine--tRNA ligase, cytoplasmic"/>
    <property type="match status" value="1"/>
</dbReference>
<gene>
    <name evidence="14" type="primary">alaS</name>
    <name evidence="17" type="ORF">SAMN02745152_02024</name>
</gene>
<dbReference type="NCBIfam" id="TIGR00344">
    <property type="entry name" value="alaS"/>
    <property type="match status" value="1"/>
</dbReference>
<evidence type="ECO:0000256" key="10">
    <source>
        <dbReference type="ARBA" id="ARBA00022917"/>
    </source>
</evidence>
<dbReference type="RefSeq" id="WP_078931766.1">
    <property type="nucleotide sequence ID" value="NZ_FUXC01000014.1"/>
</dbReference>
<dbReference type="InterPro" id="IPR012947">
    <property type="entry name" value="tRNA_SAD"/>
</dbReference>
<evidence type="ECO:0000256" key="3">
    <source>
        <dbReference type="ARBA" id="ARBA00022555"/>
    </source>
</evidence>
<dbReference type="InterPro" id="IPR045864">
    <property type="entry name" value="aa-tRNA-synth_II/BPL/LPL"/>
</dbReference>
<dbReference type="GeneID" id="303368243"/>
<keyword evidence="18" id="KW-1185">Reference proteome</keyword>
<protein>
    <recommendedName>
        <fullName evidence="14">Alanine--tRNA ligase</fullName>
        <ecNumber evidence="14">6.1.1.7</ecNumber>
    </recommendedName>
    <alternativeName>
        <fullName evidence="14">Alanyl-tRNA synthetase</fullName>
        <shortName evidence="14">AlaRS</shortName>
    </alternativeName>
</protein>
<keyword evidence="6 14" id="KW-0547">Nucleotide-binding</keyword>
<comment type="similarity">
    <text evidence="2 14">Belongs to the class-II aminoacyl-tRNA synthetase family.</text>
</comment>
<evidence type="ECO:0000256" key="7">
    <source>
        <dbReference type="ARBA" id="ARBA00022833"/>
    </source>
</evidence>
<keyword evidence="4 14" id="KW-0436">Ligase</keyword>
<dbReference type="GO" id="GO:0000049">
    <property type="term" value="F:tRNA binding"/>
    <property type="evidence" value="ECO:0007669"/>
    <property type="project" value="UniProtKB-KW"/>
</dbReference>
<dbReference type="EC" id="6.1.1.7" evidence="14"/>
<reference evidence="17 18" key="1">
    <citation type="submission" date="2017-02" db="EMBL/GenBank/DDBJ databases">
        <authorList>
            <person name="Peterson S.W."/>
        </authorList>
    </citation>
    <scope>NUCLEOTIDE SEQUENCE [LARGE SCALE GENOMIC DNA]</scope>
    <source>
        <strain evidence="17 18">ATCC BAA-909</strain>
    </source>
</reference>
<evidence type="ECO:0000259" key="16">
    <source>
        <dbReference type="PROSITE" id="PS50860"/>
    </source>
</evidence>
<comment type="domain">
    <text evidence="14">Consists of three domains; the N-terminal catalytic domain, the editing domain and the C-terminal C-Ala domain. The editing domain removes incorrectly charged amino acids, while the C-Ala domain, along with tRNA(Ala), serves as a bridge to cooperatively bring together the editing and aminoacylation centers thus stimulating deacylation of misacylated tRNAs.</text>
</comment>
<feature type="coiled-coil region" evidence="15">
    <location>
        <begin position="335"/>
        <end position="362"/>
    </location>
</feature>
<dbReference type="SUPFAM" id="SSF101353">
    <property type="entry name" value="Putative anticodon-binding domain of alanyl-tRNA synthetase (AlaRS)"/>
    <property type="match status" value="1"/>
</dbReference>
<keyword evidence="8 14" id="KW-0067">ATP-binding</keyword>
<comment type="catalytic activity">
    <reaction evidence="13 14">
        <text>tRNA(Ala) + L-alanine + ATP = L-alanyl-tRNA(Ala) + AMP + diphosphate</text>
        <dbReference type="Rhea" id="RHEA:12540"/>
        <dbReference type="Rhea" id="RHEA-COMP:9657"/>
        <dbReference type="Rhea" id="RHEA-COMP:9923"/>
        <dbReference type="ChEBI" id="CHEBI:30616"/>
        <dbReference type="ChEBI" id="CHEBI:33019"/>
        <dbReference type="ChEBI" id="CHEBI:57972"/>
        <dbReference type="ChEBI" id="CHEBI:78442"/>
        <dbReference type="ChEBI" id="CHEBI:78497"/>
        <dbReference type="ChEBI" id="CHEBI:456215"/>
        <dbReference type="EC" id="6.1.1.7"/>
    </reaction>
</comment>
<evidence type="ECO:0000256" key="13">
    <source>
        <dbReference type="ARBA" id="ARBA00048300"/>
    </source>
</evidence>
<dbReference type="SUPFAM" id="SSF55681">
    <property type="entry name" value="Class II aaRS and biotin synthetases"/>
    <property type="match status" value="1"/>
</dbReference>
<dbReference type="SUPFAM" id="SSF55186">
    <property type="entry name" value="ThrRS/AlaRS common domain"/>
    <property type="match status" value="1"/>
</dbReference>
<dbReference type="Gene3D" id="3.30.930.10">
    <property type="entry name" value="Bira Bifunctional Protein, Domain 2"/>
    <property type="match status" value="1"/>
</dbReference>
<dbReference type="HAMAP" id="MF_00036_B">
    <property type="entry name" value="Ala_tRNA_synth_B"/>
    <property type="match status" value="1"/>
</dbReference>
<feature type="domain" description="Alanyl-transfer RNA synthetases family profile" evidence="16">
    <location>
        <begin position="1"/>
        <end position="598"/>
    </location>
</feature>
<dbReference type="InterPro" id="IPR018163">
    <property type="entry name" value="Thr/Ala-tRNA-synth_IIc_edit"/>
</dbReference>
<keyword evidence="10 14" id="KW-0648">Protein biosynthesis</keyword>
<comment type="function">
    <text evidence="12 14">Catalyzes the attachment of alanine to tRNA(Ala) in a two-step reaction: alanine is first activated by ATP to form Ala-AMP and then transferred to the acceptor end of tRNA(Ala). Also edits incorrectly charged Ser-tRNA(Ala) and Gly-tRNA(Ala) via its editing domain.</text>
</comment>
<evidence type="ECO:0000256" key="8">
    <source>
        <dbReference type="ARBA" id="ARBA00022840"/>
    </source>
</evidence>
<dbReference type="PRINTS" id="PR00980">
    <property type="entry name" value="TRNASYNTHALA"/>
</dbReference>
<keyword evidence="5 14" id="KW-0479">Metal-binding</keyword>
<keyword evidence="14" id="KW-0963">Cytoplasm</keyword>
<dbReference type="SMART" id="SM00863">
    <property type="entry name" value="tRNA_SAD"/>
    <property type="match status" value="1"/>
</dbReference>
<evidence type="ECO:0000256" key="5">
    <source>
        <dbReference type="ARBA" id="ARBA00022723"/>
    </source>
</evidence>
<evidence type="ECO:0000256" key="12">
    <source>
        <dbReference type="ARBA" id="ARBA00024779"/>
    </source>
</evidence>
<dbReference type="PANTHER" id="PTHR11777">
    <property type="entry name" value="ALANYL-TRNA SYNTHETASE"/>
    <property type="match status" value="1"/>
</dbReference>
<dbReference type="InterPro" id="IPR018164">
    <property type="entry name" value="Ala-tRNA-synth_IIc_N"/>
</dbReference>
<evidence type="ECO:0000256" key="15">
    <source>
        <dbReference type="SAM" id="Coils"/>
    </source>
</evidence>
<dbReference type="InterPro" id="IPR023033">
    <property type="entry name" value="Ala_tRNA_ligase_euk/bac"/>
</dbReference>
<dbReference type="GO" id="GO:0005829">
    <property type="term" value="C:cytosol"/>
    <property type="evidence" value="ECO:0007669"/>
    <property type="project" value="TreeGrafter"/>
</dbReference>
<dbReference type="NCBIfam" id="NF002436">
    <property type="entry name" value="PRK01584.1"/>
    <property type="match status" value="1"/>
</dbReference>
<evidence type="ECO:0000313" key="17">
    <source>
        <dbReference type="EMBL" id="SKA04192.1"/>
    </source>
</evidence>
<dbReference type="CDD" id="cd00673">
    <property type="entry name" value="AlaRS_core"/>
    <property type="match status" value="1"/>
</dbReference>
<keyword evidence="7 14" id="KW-0862">Zinc</keyword>
<dbReference type="InterPro" id="IPR018165">
    <property type="entry name" value="Ala-tRNA-synth_IIc_core"/>
</dbReference>
<evidence type="ECO:0000256" key="6">
    <source>
        <dbReference type="ARBA" id="ARBA00022741"/>
    </source>
</evidence>
<feature type="binding site" evidence="14">
    <location>
        <position position="566"/>
    </location>
    <ligand>
        <name>Zn(2+)</name>
        <dbReference type="ChEBI" id="CHEBI:29105"/>
    </ligand>
</feature>
<evidence type="ECO:0000256" key="1">
    <source>
        <dbReference type="ARBA" id="ARBA00004496"/>
    </source>
</evidence>
<evidence type="ECO:0000313" key="18">
    <source>
        <dbReference type="Proteomes" id="UP000190395"/>
    </source>
</evidence>
<dbReference type="Gene3D" id="3.30.54.20">
    <property type="match status" value="1"/>
</dbReference>
<keyword evidence="9 14" id="KW-0694">RNA-binding</keyword>
<dbReference type="InterPro" id="IPR002318">
    <property type="entry name" value="Ala-tRNA-lgiase_IIc"/>
</dbReference>
<dbReference type="EMBL" id="FUXC01000014">
    <property type="protein sequence ID" value="SKA04192.1"/>
    <property type="molecule type" value="Genomic_DNA"/>
</dbReference>
<keyword evidence="3 14" id="KW-0820">tRNA-binding</keyword>
<evidence type="ECO:0000256" key="14">
    <source>
        <dbReference type="HAMAP-Rule" id="MF_00036"/>
    </source>
</evidence>
<dbReference type="Pfam" id="PF01411">
    <property type="entry name" value="tRNA-synt_2c"/>
    <property type="match status" value="1"/>
</dbReference>
<dbReference type="GO" id="GO:0002161">
    <property type="term" value="F:aminoacyl-tRNA deacylase activity"/>
    <property type="evidence" value="ECO:0007669"/>
    <property type="project" value="TreeGrafter"/>
</dbReference>
<feature type="binding site" evidence="14">
    <location>
        <position position="458"/>
    </location>
    <ligand>
        <name>Zn(2+)</name>
        <dbReference type="ChEBI" id="CHEBI:29105"/>
    </ligand>
</feature>
<dbReference type="GO" id="GO:0006419">
    <property type="term" value="P:alanyl-tRNA aminoacylation"/>
    <property type="evidence" value="ECO:0007669"/>
    <property type="project" value="UniProtKB-UniRule"/>
</dbReference>
<proteinExistence type="inferred from homology"/>
<dbReference type="STRING" id="225004.SAMN02745152_02024"/>
<sequence>MTANELRSKYIEFFKSKNHVEISGQSLIPENDPSVLFTTAGMHPLVPYLLGEKHPAGTRLTDYQKCVRTGDIDEVGDPSHLTCFEMLGNWSLGDYFKKESIAFSYEFLTSPKWLGLDPRKISVTVFAGDENAPRDEEAAEAWKANGMPEDKIAYLPAEDNWWAAGPTGPCGPDTEIFYWVGEGLPPEGSNKGTDSENWLEIWNNVFMQFNRVDEKTLEPLPKKNVDTGMGLERTNCILQGKTSVYLTEVFQPIIKKIDELADYVYGTDEEKDRSVRIIADHSRASVFIIGDPKGVSPSNVGAGYVLRRLIRRAVRHGMKLGIERAFLAEIADSVIDNFKIAYPELEQNADKIKGELTAEEEKFRQTLKKGEAEFQKLLPNLMKNPKKVISGKVAYNLYETYGYPLELTQELGAEHGFTVDVEGFKEAEKKHQEASKTLDAGKAKGGLAEQSDVATKYHTATHLLQQALVEVLGDKIAQKGSNINNERMRFDFTFDRPMTKEEVQKVEDIVNEKIKEDLPVTMEIMTLDEAKKQGARALFASKYGEQVKVYTIGRDSKSDWFSKEVCGGPHVQHTAQIGEFKIVKEQSSSAGVRRIRAVISGGLPLDPQ</sequence>
<dbReference type="PROSITE" id="PS50860">
    <property type="entry name" value="AA_TRNA_LIGASE_II_ALA"/>
    <property type="match status" value="1"/>
</dbReference>
<feature type="binding site" evidence="14">
    <location>
        <position position="570"/>
    </location>
    <ligand>
        <name>Zn(2+)</name>
        <dbReference type="ChEBI" id="CHEBI:29105"/>
    </ligand>
</feature>
<dbReference type="GO" id="GO:0005524">
    <property type="term" value="F:ATP binding"/>
    <property type="evidence" value="ECO:0007669"/>
    <property type="project" value="UniProtKB-UniRule"/>
</dbReference>
<evidence type="ECO:0000256" key="9">
    <source>
        <dbReference type="ARBA" id="ARBA00022884"/>
    </source>
</evidence>
<dbReference type="Pfam" id="PF07973">
    <property type="entry name" value="tRNA_SAD"/>
    <property type="match status" value="1"/>
</dbReference>
<comment type="cofactor">
    <cofactor evidence="14">
        <name>Zn(2+)</name>
        <dbReference type="ChEBI" id="CHEBI:29105"/>
    </cofactor>
    <text evidence="14">Binds 1 zinc ion per subunit.</text>
</comment>
<dbReference type="GO" id="GO:0004813">
    <property type="term" value="F:alanine-tRNA ligase activity"/>
    <property type="evidence" value="ECO:0007669"/>
    <property type="project" value="UniProtKB-UniRule"/>
</dbReference>
<organism evidence="17 18">
    <name type="scientific">Treponema berlinense</name>
    <dbReference type="NCBI Taxonomy" id="225004"/>
    <lineage>
        <taxon>Bacteria</taxon>
        <taxon>Pseudomonadati</taxon>
        <taxon>Spirochaetota</taxon>
        <taxon>Spirochaetia</taxon>
        <taxon>Spirochaetales</taxon>
        <taxon>Treponemataceae</taxon>
        <taxon>Treponema</taxon>
    </lineage>
</organism>